<proteinExistence type="predicted"/>
<feature type="transmembrane region" description="Helical" evidence="1">
    <location>
        <begin position="12"/>
        <end position="31"/>
    </location>
</feature>
<comment type="caution">
    <text evidence="2">The sequence shown here is derived from an EMBL/GenBank/DDBJ whole genome shotgun (WGS) entry which is preliminary data.</text>
</comment>
<sequence length="273" mass="30442">MQNDARSYKHLDIPICIYDGYLFCWSFFIMYCPSPIKRGTYYEKTITWSNPALFWSGRQKPHDYRPVDGKPDASRFLLERATGFMPIPMLITDPAIGYGAGLGAIFFHETEEQKKIRRENPEKVTTIAPSISGVIGAGTNNGTGFGGAFHQGVWLDDKVRFEGGLFKANINVNFHGFDTPTRMNLKGNYAFSNIDFRLFDSNFFVGAGYHYFRGDVTFAGDAATRMTNKGARADLRLTYDTLNNQFAPTDGIKARSSIQITTNVGAATSIISV</sequence>
<dbReference type="EMBL" id="BBMS01000097">
    <property type="protein sequence ID" value="GAL30488.1"/>
    <property type="molecule type" value="Genomic_DNA"/>
</dbReference>
<organism evidence="2 3">
    <name type="scientific">Vibrio variabilis</name>
    <dbReference type="NCBI Taxonomy" id="990271"/>
    <lineage>
        <taxon>Bacteria</taxon>
        <taxon>Pseudomonadati</taxon>
        <taxon>Pseudomonadota</taxon>
        <taxon>Gammaproteobacteria</taxon>
        <taxon>Vibrionales</taxon>
        <taxon>Vibrionaceae</taxon>
        <taxon>Vibrio</taxon>
    </lineage>
</organism>
<protein>
    <submittedName>
        <fullName evidence="2">Outer membrane protein</fullName>
    </submittedName>
</protein>
<keyword evidence="3" id="KW-1185">Reference proteome</keyword>
<name>A0ABQ0JP12_9VIBR</name>
<keyword evidence="1" id="KW-1133">Transmembrane helix</keyword>
<reference evidence="3" key="2">
    <citation type="submission" date="2014-09" db="EMBL/GenBank/DDBJ databases">
        <authorList>
            <consortium name="NBRP consortium"/>
            <person name="Sawabe T."/>
            <person name="Meirelles P."/>
            <person name="Nakanishi M."/>
            <person name="Sayaka M."/>
            <person name="Hattori M."/>
            <person name="Ohkuma M."/>
        </authorList>
    </citation>
    <scope>NUCLEOTIDE SEQUENCE [LARGE SCALE GENOMIC DNA]</scope>
    <source>
        <strain evidence="3">JCM 19239</strain>
    </source>
</reference>
<gene>
    <name evidence="2" type="ORF">JCM19239_4158</name>
</gene>
<evidence type="ECO:0000313" key="3">
    <source>
        <dbReference type="Proteomes" id="UP000029223"/>
    </source>
</evidence>
<reference evidence="3" key="1">
    <citation type="submission" date="2014-09" db="EMBL/GenBank/DDBJ databases">
        <title>Vibrio variabilis JCM 19239. (C206) whole genome shotgun sequence.</title>
        <authorList>
            <person name="Sawabe T."/>
            <person name="Meirelles P."/>
            <person name="Nakanishi M."/>
            <person name="Sayaka M."/>
            <person name="Hattori M."/>
            <person name="Ohkuma M."/>
        </authorList>
    </citation>
    <scope>NUCLEOTIDE SEQUENCE [LARGE SCALE GENOMIC DNA]</scope>
    <source>
        <strain evidence="3">JCM 19239</strain>
    </source>
</reference>
<evidence type="ECO:0000256" key="1">
    <source>
        <dbReference type="SAM" id="Phobius"/>
    </source>
</evidence>
<accession>A0ABQ0JP12</accession>
<keyword evidence="1" id="KW-0472">Membrane</keyword>
<keyword evidence="1" id="KW-0812">Transmembrane</keyword>
<evidence type="ECO:0000313" key="2">
    <source>
        <dbReference type="EMBL" id="GAL30488.1"/>
    </source>
</evidence>
<dbReference type="Proteomes" id="UP000029223">
    <property type="component" value="Unassembled WGS sequence"/>
</dbReference>